<gene>
    <name evidence="5" type="ORF">GCM10009102_14140</name>
</gene>
<comment type="caution">
    <text evidence="5">The sequence shown here is derived from an EMBL/GenBank/DDBJ whole genome shotgun (WGS) entry which is preliminary data.</text>
</comment>
<evidence type="ECO:0000256" key="4">
    <source>
        <dbReference type="ARBA" id="ARBA00022842"/>
    </source>
</evidence>
<dbReference type="PROSITE" id="PS00629">
    <property type="entry name" value="IMP_1"/>
    <property type="match status" value="1"/>
</dbReference>
<proteinExistence type="inferred from homology"/>
<keyword evidence="3" id="KW-0378">Hydrolase</keyword>
<sequence>MYHRHHDAVVALMRDVAAQIVMPRFRNLAADEVEEKAADDMVTIADRESEAALTAGLAALDPAIRVIGEEAVAADAALVDGIDRGAAWIIDPIDGTNNYASGIATFGIMIALVNDGETQAGWILDPVRDRLCHATLGGGAWIDSERVFTRPSGAERPSAALATYFMTDEEKAALYRRAETAFTLSPMPRCAAEQYPRLVLGTNDIALFQKTLPWDHAPGSLFLREAGGVVRWPDGKDYRVGDQRRGMIAAASPDLWERAAKVLVPTIA</sequence>
<dbReference type="PANTHER" id="PTHR20854:SF4">
    <property type="entry name" value="INOSITOL-1-MONOPHOSPHATASE-RELATED"/>
    <property type="match status" value="1"/>
</dbReference>
<evidence type="ECO:0000256" key="1">
    <source>
        <dbReference type="ARBA" id="ARBA00009759"/>
    </source>
</evidence>
<reference evidence="6" key="1">
    <citation type="journal article" date="2019" name="Int. J. Syst. Evol. Microbiol.">
        <title>The Global Catalogue of Microorganisms (GCM) 10K type strain sequencing project: providing services to taxonomists for standard genome sequencing and annotation.</title>
        <authorList>
            <consortium name="The Broad Institute Genomics Platform"/>
            <consortium name="The Broad Institute Genome Sequencing Center for Infectious Disease"/>
            <person name="Wu L."/>
            <person name="Ma J."/>
        </authorList>
    </citation>
    <scope>NUCLEOTIDE SEQUENCE [LARGE SCALE GENOMIC DNA]</scope>
    <source>
        <strain evidence="6">JCM 14603</strain>
    </source>
</reference>
<name>A0ABP3T2E9_9SPHN</name>
<accession>A0ABP3T2E9</accession>
<dbReference type="EMBL" id="BAAAES010000007">
    <property type="protein sequence ID" value="GAA0665569.1"/>
    <property type="molecule type" value="Genomic_DNA"/>
</dbReference>
<dbReference type="Pfam" id="PF00459">
    <property type="entry name" value="Inositol_P"/>
    <property type="match status" value="1"/>
</dbReference>
<dbReference type="SUPFAM" id="SSF56655">
    <property type="entry name" value="Carbohydrate phosphatase"/>
    <property type="match status" value="1"/>
</dbReference>
<dbReference type="Gene3D" id="3.30.540.10">
    <property type="entry name" value="Fructose-1,6-Bisphosphatase, subunit A, domain 1"/>
    <property type="match status" value="1"/>
</dbReference>
<keyword evidence="4" id="KW-0460">Magnesium</keyword>
<dbReference type="Proteomes" id="UP001500238">
    <property type="component" value="Unassembled WGS sequence"/>
</dbReference>
<protein>
    <submittedName>
        <fullName evidence="5">Inositol monophosphatase family protein</fullName>
    </submittedName>
</protein>
<dbReference type="Gene3D" id="3.40.190.80">
    <property type="match status" value="1"/>
</dbReference>
<keyword evidence="2" id="KW-0479">Metal-binding</keyword>
<dbReference type="PANTHER" id="PTHR20854">
    <property type="entry name" value="INOSITOL MONOPHOSPHATASE"/>
    <property type="match status" value="1"/>
</dbReference>
<dbReference type="InterPro" id="IPR000760">
    <property type="entry name" value="Inositol_monophosphatase-like"/>
</dbReference>
<evidence type="ECO:0000313" key="6">
    <source>
        <dbReference type="Proteomes" id="UP001500238"/>
    </source>
</evidence>
<comment type="similarity">
    <text evidence="1">Belongs to the inositol monophosphatase superfamily.</text>
</comment>
<evidence type="ECO:0000256" key="3">
    <source>
        <dbReference type="ARBA" id="ARBA00022801"/>
    </source>
</evidence>
<organism evidence="5 6">
    <name type="scientific">Sphingomonas insulae</name>
    <dbReference type="NCBI Taxonomy" id="424800"/>
    <lineage>
        <taxon>Bacteria</taxon>
        <taxon>Pseudomonadati</taxon>
        <taxon>Pseudomonadota</taxon>
        <taxon>Alphaproteobacteria</taxon>
        <taxon>Sphingomonadales</taxon>
        <taxon>Sphingomonadaceae</taxon>
        <taxon>Sphingomonas</taxon>
    </lineage>
</organism>
<keyword evidence="6" id="KW-1185">Reference proteome</keyword>
<dbReference type="RefSeq" id="WP_163959018.1">
    <property type="nucleotide sequence ID" value="NZ_BAAAES010000007.1"/>
</dbReference>
<dbReference type="InterPro" id="IPR020583">
    <property type="entry name" value="Inositol_monoP_metal-BS"/>
</dbReference>
<dbReference type="PRINTS" id="PR00377">
    <property type="entry name" value="IMPHPHTASES"/>
</dbReference>
<evidence type="ECO:0000256" key="2">
    <source>
        <dbReference type="ARBA" id="ARBA00022723"/>
    </source>
</evidence>
<evidence type="ECO:0000313" key="5">
    <source>
        <dbReference type="EMBL" id="GAA0665569.1"/>
    </source>
</evidence>